<evidence type="ECO:0000313" key="2">
    <source>
        <dbReference type="Proteomes" id="UP000617340"/>
    </source>
</evidence>
<organism evidence="1 2">
    <name type="scientific">Vespula germanica</name>
    <name type="common">German yellow jacket</name>
    <name type="synonym">Paravespula germanica</name>
    <dbReference type="NCBI Taxonomy" id="30212"/>
    <lineage>
        <taxon>Eukaryota</taxon>
        <taxon>Metazoa</taxon>
        <taxon>Ecdysozoa</taxon>
        <taxon>Arthropoda</taxon>
        <taxon>Hexapoda</taxon>
        <taxon>Insecta</taxon>
        <taxon>Pterygota</taxon>
        <taxon>Neoptera</taxon>
        <taxon>Endopterygota</taxon>
        <taxon>Hymenoptera</taxon>
        <taxon>Apocrita</taxon>
        <taxon>Aculeata</taxon>
        <taxon>Vespoidea</taxon>
        <taxon>Vespidae</taxon>
        <taxon>Vespinae</taxon>
        <taxon>Vespula</taxon>
    </lineage>
</organism>
<name>A0A834KPA5_VESGE</name>
<proteinExistence type="predicted"/>
<comment type="caution">
    <text evidence="1">The sequence shown here is derived from an EMBL/GenBank/DDBJ whole genome shotgun (WGS) entry which is preliminary data.</text>
</comment>
<protein>
    <submittedName>
        <fullName evidence="1">Uncharacterized protein</fullName>
    </submittedName>
</protein>
<gene>
    <name evidence="1" type="ORF">HZH68_003953</name>
</gene>
<dbReference type="Proteomes" id="UP000617340">
    <property type="component" value="Unassembled WGS sequence"/>
</dbReference>
<reference evidence="1" key="1">
    <citation type="journal article" date="2020" name="G3 (Bethesda)">
        <title>High-Quality Assemblies for Three Invasive Social Wasps from the &lt;i&gt;Vespula&lt;/i&gt; Genus.</title>
        <authorList>
            <person name="Harrop T.W.R."/>
            <person name="Guhlin J."/>
            <person name="McLaughlin G.M."/>
            <person name="Permina E."/>
            <person name="Stockwell P."/>
            <person name="Gilligan J."/>
            <person name="Le Lec M.F."/>
            <person name="Gruber M.A.M."/>
            <person name="Quinn O."/>
            <person name="Lovegrove M."/>
            <person name="Duncan E.J."/>
            <person name="Remnant E.J."/>
            <person name="Van Eeckhoven J."/>
            <person name="Graham B."/>
            <person name="Knapp R.A."/>
            <person name="Langford K.W."/>
            <person name="Kronenberg Z."/>
            <person name="Press M.O."/>
            <person name="Eacker S.M."/>
            <person name="Wilson-Rankin E.E."/>
            <person name="Purcell J."/>
            <person name="Lester P.J."/>
            <person name="Dearden P.K."/>
        </authorList>
    </citation>
    <scope>NUCLEOTIDE SEQUENCE</scope>
    <source>
        <strain evidence="1">Linc-1</strain>
    </source>
</reference>
<accession>A0A834KPA5</accession>
<dbReference type="AlphaFoldDB" id="A0A834KPA5"/>
<keyword evidence="2" id="KW-1185">Reference proteome</keyword>
<evidence type="ECO:0000313" key="1">
    <source>
        <dbReference type="EMBL" id="KAF7409572.1"/>
    </source>
</evidence>
<sequence length="68" mass="7103">MPAPRLQEDYLASIGMASCNQAAHSAFAMCGSPCAVRHVPFATPWSEGRGVLLEGHPATANRPPALSV</sequence>
<dbReference type="EMBL" id="JACSDZ010000003">
    <property type="protein sequence ID" value="KAF7409572.1"/>
    <property type="molecule type" value="Genomic_DNA"/>
</dbReference>